<dbReference type="PANTHER" id="PTHR30576:SF10">
    <property type="entry name" value="SLL5057 PROTEIN"/>
    <property type="match status" value="1"/>
</dbReference>
<keyword evidence="5 7" id="KW-1133">Transmembrane helix</keyword>
<comment type="similarity">
    <text evidence="2">Belongs to the bacterial sugar transferase family.</text>
</comment>
<dbReference type="AlphaFoldDB" id="A0A1F6MP99"/>
<sequence>MKKFEIFLVLLKAPIDFFALLFAGVSAYYLRFTDWAIGLRPVMFEMSLVEFLNVILWVIVAWLMIFAFAGLYSMDPNRKMSRDLSRVFFACSTGVAAIALYIMFTQQLFDSRFLVAAGWAFAVLYVSAGRLLLRGVKGLLYRAGVGLLRVAVIGSGAVADAVVETLKRRKELGYRVVGIVEAFDDAARKKLLGFRLDELLLVSPKAREDEALEVLDFANEHHIVFKYSADLFATYSANMAVSPLAGVPIVEIKRTRLDGWGRVVKRLFDNAAAIIMIIVTSPVTLISAIIILLETGRPVIYKNERVGLYGRKFFTFKFRSMHQKDCTGLQFGESGKKAEERERQLIRERGIKEGPIYKIKDDPRVTLFGRFLRRWSIDELPQFFNVLGGSMSIVGPRPHQPREVEKYEKHHKKVFSIKPGVTGLAQISGRSDLSFDDEARLDVLYMEKWSLFMDMIIFLKTPFVLFKKRKAL</sequence>
<feature type="transmembrane region" description="Helical" evidence="7">
    <location>
        <begin position="51"/>
        <end position="72"/>
    </location>
</feature>
<organism evidence="9 10">
    <name type="scientific">Candidatus Magasanikbacteria bacterium RIFCSPHIGHO2_02_FULL_51_14</name>
    <dbReference type="NCBI Taxonomy" id="1798683"/>
    <lineage>
        <taxon>Bacteria</taxon>
        <taxon>Candidatus Magasanikiibacteriota</taxon>
    </lineage>
</organism>
<dbReference type="EMBL" id="MFQE01000023">
    <property type="protein sequence ID" value="OGH73491.1"/>
    <property type="molecule type" value="Genomic_DNA"/>
</dbReference>
<keyword evidence="6 7" id="KW-0472">Membrane</keyword>
<comment type="subcellular location">
    <subcellularLocation>
        <location evidence="1">Membrane</location>
        <topology evidence="1">Multi-pass membrane protein</topology>
    </subcellularLocation>
</comment>
<feature type="domain" description="Bacterial sugar transferase" evidence="8">
    <location>
        <begin position="265"/>
        <end position="466"/>
    </location>
</feature>
<accession>A0A1F6MP99</accession>
<evidence type="ECO:0000313" key="9">
    <source>
        <dbReference type="EMBL" id="OGH73491.1"/>
    </source>
</evidence>
<evidence type="ECO:0000256" key="6">
    <source>
        <dbReference type="ARBA" id="ARBA00023136"/>
    </source>
</evidence>
<evidence type="ECO:0000256" key="2">
    <source>
        <dbReference type="ARBA" id="ARBA00006464"/>
    </source>
</evidence>
<proteinExistence type="inferred from homology"/>
<dbReference type="GO" id="GO:0016780">
    <property type="term" value="F:phosphotransferase activity, for other substituted phosphate groups"/>
    <property type="evidence" value="ECO:0007669"/>
    <property type="project" value="TreeGrafter"/>
</dbReference>
<protein>
    <recommendedName>
        <fullName evidence="8">Bacterial sugar transferase domain-containing protein</fullName>
    </recommendedName>
</protein>
<evidence type="ECO:0000256" key="4">
    <source>
        <dbReference type="ARBA" id="ARBA00022692"/>
    </source>
</evidence>
<feature type="transmembrane region" description="Helical" evidence="7">
    <location>
        <begin position="271"/>
        <end position="293"/>
    </location>
</feature>
<dbReference type="STRING" id="1798683.A3C90_01965"/>
<reference evidence="9 10" key="1">
    <citation type="journal article" date="2016" name="Nat. Commun.">
        <title>Thousands of microbial genomes shed light on interconnected biogeochemical processes in an aquifer system.</title>
        <authorList>
            <person name="Anantharaman K."/>
            <person name="Brown C.T."/>
            <person name="Hug L.A."/>
            <person name="Sharon I."/>
            <person name="Castelle C.J."/>
            <person name="Probst A.J."/>
            <person name="Thomas B.C."/>
            <person name="Singh A."/>
            <person name="Wilkins M.J."/>
            <person name="Karaoz U."/>
            <person name="Brodie E.L."/>
            <person name="Williams K.H."/>
            <person name="Hubbard S.S."/>
            <person name="Banfield J.F."/>
        </authorList>
    </citation>
    <scope>NUCLEOTIDE SEQUENCE [LARGE SCALE GENOMIC DNA]</scope>
</reference>
<dbReference type="InterPro" id="IPR003362">
    <property type="entry name" value="Bact_transf"/>
</dbReference>
<dbReference type="PANTHER" id="PTHR30576">
    <property type="entry name" value="COLANIC BIOSYNTHESIS UDP-GLUCOSE LIPID CARRIER TRANSFERASE"/>
    <property type="match status" value="1"/>
</dbReference>
<evidence type="ECO:0000256" key="1">
    <source>
        <dbReference type="ARBA" id="ARBA00004141"/>
    </source>
</evidence>
<dbReference type="Pfam" id="PF13727">
    <property type="entry name" value="CoA_binding_3"/>
    <property type="match status" value="1"/>
</dbReference>
<feature type="transmembrane region" description="Helical" evidence="7">
    <location>
        <begin position="113"/>
        <end position="133"/>
    </location>
</feature>
<dbReference type="Pfam" id="PF02397">
    <property type="entry name" value="Bac_transf"/>
    <property type="match status" value="1"/>
</dbReference>
<dbReference type="NCBIfam" id="TIGR03025">
    <property type="entry name" value="EPS_sugtrans"/>
    <property type="match status" value="1"/>
</dbReference>
<evidence type="ECO:0000256" key="3">
    <source>
        <dbReference type="ARBA" id="ARBA00022679"/>
    </source>
</evidence>
<feature type="transmembrane region" description="Helical" evidence="7">
    <location>
        <begin position="84"/>
        <end position="104"/>
    </location>
</feature>
<keyword evidence="3" id="KW-0808">Transferase</keyword>
<evidence type="ECO:0000256" key="7">
    <source>
        <dbReference type="SAM" id="Phobius"/>
    </source>
</evidence>
<dbReference type="InterPro" id="IPR017475">
    <property type="entry name" value="EPS_sugar_tfrase"/>
</dbReference>
<keyword evidence="4 7" id="KW-0812">Transmembrane</keyword>
<feature type="transmembrane region" description="Helical" evidence="7">
    <location>
        <begin position="6"/>
        <end position="30"/>
    </location>
</feature>
<name>A0A1F6MP99_9BACT</name>
<evidence type="ECO:0000313" key="10">
    <source>
        <dbReference type="Proteomes" id="UP000177457"/>
    </source>
</evidence>
<comment type="caution">
    <text evidence="9">The sequence shown here is derived from an EMBL/GenBank/DDBJ whole genome shotgun (WGS) entry which is preliminary data.</text>
</comment>
<dbReference type="Proteomes" id="UP000177457">
    <property type="component" value="Unassembled WGS sequence"/>
</dbReference>
<evidence type="ECO:0000256" key="5">
    <source>
        <dbReference type="ARBA" id="ARBA00022989"/>
    </source>
</evidence>
<dbReference type="GO" id="GO:0016020">
    <property type="term" value="C:membrane"/>
    <property type="evidence" value="ECO:0007669"/>
    <property type="project" value="UniProtKB-SubCell"/>
</dbReference>
<gene>
    <name evidence="9" type="ORF">A3C90_01965</name>
</gene>
<evidence type="ECO:0000259" key="8">
    <source>
        <dbReference type="Pfam" id="PF02397"/>
    </source>
</evidence>